<evidence type="ECO:0000259" key="7">
    <source>
        <dbReference type="PROSITE" id="PS50897"/>
    </source>
</evidence>
<dbReference type="Proteomes" id="UP000085678">
    <property type="component" value="Unplaced"/>
</dbReference>
<dbReference type="InterPro" id="IPR000547">
    <property type="entry name" value="Clathrin_H-chain/VPS_repeat"/>
</dbReference>
<dbReference type="PANTHER" id="PTHR12894:SF27">
    <property type="entry name" value="TRANSFORMING GROWTH FACTOR-BETA RECEPTOR-ASSOCIATED PROTEIN 1"/>
    <property type="match status" value="1"/>
</dbReference>
<dbReference type="RefSeq" id="XP_013380315.1">
    <property type="nucleotide sequence ID" value="XM_013524861.1"/>
</dbReference>
<keyword evidence="4" id="KW-0653">Protein transport</keyword>
<evidence type="ECO:0000256" key="5">
    <source>
        <dbReference type="PROSITE-ProRule" id="PRU01006"/>
    </source>
</evidence>
<dbReference type="KEGG" id="lak:106151536"/>
<keyword evidence="9" id="KW-0675">Receptor</keyword>
<dbReference type="Pfam" id="PF10367">
    <property type="entry name" value="zf-Vps39_C"/>
    <property type="match status" value="1"/>
</dbReference>
<dbReference type="GO" id="GO:0006886">
    <property type="term" value="P:intracellular protein transport"/>
    <property type="evidence" value="ECO:0007669"/>
    <property type="project" value="UniProtKB-UniRule"/>
</dbReference>
<dbReference type="InterPro" id="IPR036322">
    <property type="entry name" value="WD40_repeat_dom_sf"/>
</dbReference>
<evidence type="ECO:0000256" key="2">
    <source>
        <dbReference type="ARBA" id="ARBA00022448"/>
    </source>
</evidence>
<dbReference type="InParanoid" id="A0A1S3H2F8"/>
<dbReference type="STRING" id="7574.A0A1S3H2F8"/>
<dbReference type="PROSITE" id="PS50236">
    <property type="entry name" value="CHCR"/>
    <property type="match status" value="1"/>
</dbReference>
<accession>A0A1S3H2F8</accession>
<dbReference type="InterPro" id="IPR001180">
    <property type="entry name" value="CNH_dom"/>
</dbReference>
<feature type="repeat" description="CHCR" evidence="5">
    <location>
        <begin position="559"/>
        <end position="723"/>
    </location>
</feature>
<dbReference type="GO" id="GO:0034058">
    <property type="term" value="P:endosomal vesicle fusion"/>
    <property type="evidence" value="ECO:0007669"/>
    <property type="project" value="TreeGrafter"/>
</dbReference>
<dbReference type="GO" id="GO:0016020">
    <property type="term" value="C:membrane"/>
    <property type="evidence" value="ECO:0007669"/>
    <property type="project" value="TreeGrafter"/>
</dbReference>
<keyword evidence="3" id="KW-0963">Cytoplasm</keyword>
<evidence type="ECO:0000313" key="9">
    <source>
        <dbReference type="RefSeq" id="XP_013380315.1"/>
    </source>
</evidence>
<dbReference type="GeneID" id="106151536"/>
<evidence type="ECO:0000256" key="3">
    <source>
        <dbReference type="ARBA" id="ARBA00022490"/>
    </source>
</evidence>
<organism evidence="8 9">
    <name type="scientific">Lingula anatina</name>
    <name type="common">Brachiopod</name>
    <name type="synonym">Lingula unguis</name>
    <dbReference type="NCBI Taxonomy" id="7574"/>
    <lineage>
        <taxon>Eukaryota</taxon>
        <taxon>Metazoa</taxon>
        <taxon>Spiralia</taxon>
        <taxon>Lophotrochozoa</taxon>
        <taxon>Brachiopoda</taxon>
        <taxon>Linguliformea</taxon>
        <taxon>Lingulata</taxon>
        <taxon>Lingulida</taxon>
        <taxon>Linguloidea</taxon>
        <taxon>Lingulidae</taxon>
        <taxon>Lingula</taxon>
    </lineage>
</organism>
<feature type="domain" description="CNH" evidence="6">
    <location>
        <begin position="20"/>
        <end position="292"/>
    </location>
</feature>
<dbReference type="InterPro" id="IPR032914">
    <property type="entry name" value="Vam6/VPS39/TRAP1"/>
</dbReference>
<keyword evidence="8" id="KW-1185">Reference proteome</keyword>
<evidence type="ECO:0000256" key="1">
    <source>
        <dbReference type="ARBA" id="ARBA00004496"/>
    </source>
</evidence>
<protein>
    <submittedName>
        <fullName evidence="9">Transforming growth factor-beta receptor-associated protein 1</fullName>
    </submittedName>
</protein>
<dbReference type="Pfam" id="PF00780">
    <property type="entry name" value="CNH"/>
    <property type="match status" value="1"/>
</dbReference>
<dbReference type="GO" id="GO:0006914">
    <property type="term" value="P:autophagy"/>
    <property type="evidence" value="ECO:0007669"/>
    <property type="project" value="TreeGrafter"/>
</dbReference>
<evidence type="ECO:0000259" key="6">
    <source>
        <dbReference type="PROSITE" id="PS50219"/>
    </source>
</evidence>
<gene>
    <name evidence="9" type="primary">LOC106151536</name>
</gene>
<dbReference type="PROSITE" id="PS50897">
    <property type="entry name" value="CTLH"/>
    <property type="match status" value="1"/>
</dbReference>
<comment type="subcellular location">
    <subcellularLocation>
        <location evidence="1">Cytoplasm</location>
    </subcellularLocation>
</comment>
<dbReference type="InterPro" id="IPR019453">
    <property type="entry name" value="VPS39/TGFA1_Znf"/>
</dbReference>
<sequence>MSVKAFELVPAVERDKFLSKQKIECIDCCGKNLYIGTDSCFVIHYKLEEKTLPNGKTGYESKKLGHKYLGVKKPITQLKAASALTRILVLCDNTLTLLNMLDLEPIMTGAKIKGVTSFCLNENPNRSNPFSIQICVALKKKVVQLYTVTEDRMNHEKDVSISDPALNIGLDGSLICVATTSDYKIVNYETGGSVELFPYDYHETTPLVKRIGKEEFLLSAPNALGLFANATGASPRPPLMWSDSLTAITYHHPYVIAMNDEFITVHSILDQQQKQAVPFKGGRCLDDFDGKLFVATGNDVWALFPVHWEKQVQDLLENKKVEEAIELAQNARNHGLTKEKFQKAFVHILQQAGFVELARANLDQARDYFRDGQLDVRELISIYPNLLPASSNFTRSPSLHKDIADVNQLANHQVDRIKEYKQFLAEYLEEIRETKESIGLKTEIDTALLKLYAENNSPNLVFLLASECACEFSDCVQCLEMHQRQYALGLLYRYHGDHEKALQIWTRIASGELKDGQFPGIDFIIEFLANLSNHELVWKYVDWALERSQEKGVKIFTERPEDEPQTERMRPDTVIDYLHRFPRAVIAYLEYLVFTKKLEKEKYHTHLAVLYLDTVLQMKKNSETPNEALQAARSKLQNMLQVSNLYRIQLILGKVKETDMYEECAILYGKLEEHEKAIRLLVHKLRDYRAAENYCLVNSKGKDQSYRKRLFQILLGVYLDPSYEKRDTLIHPAVSLLNSSEADFDVIKILQLLPENWSVGLLELFLHRATRNSLDRARTRHVERMLSRGENLEVHRRAMEDQRQAVLMNEDRSCAVCTRAFSESTFVRYPNGIITHVHCAKNKYVCPVTGKLFSTNTSSGKDS</sequence>
<evidence type="ECO:0000256" key="4">
    <source>
        <dbReference type="ARBA" id="ARBA00022927"/>
    </source>
</evidence>
<dbReference type="PANTHER" id="PTHR12894">
    <property type="entry name" value="CNH DOMAIN CONTAINING"/>
    <property type="match status" value="1"/>
</dbReference>
<dbReference type="InterPro" id="IPR006595">
    <property type="entry name" value="CTLH_C"/>
</dbReference>
<dbReference type="SUPFAM" id="SSF50978">
    <property type="entry name" value="WD40 repeat-like"/>
    <property type="match status" value="1"/>
</dbReference>
<keyword evidence="2" id="KW-0813">Transport</keyword>
<dbReference type="GO" id="GO:0005737">
    <property type="term" value="C:cytoplasm"/>
    <property type="evidence" value="ECO:0007669"/>
    <property type="project" value="UniProtKB-SubCell"/>
</dbReference>
<dbReference type="AlphaFoldDB" id="A0A1S3H2F8"/>
<reference evidence="9" key="1">
    <citation type="submission" date="2025-08" db="UniProtKB">
        <authorList>
            <consortium name="RefSeq"/>
        </authorList>
    </citation>
    <scope>IDENTIFICATION</scope>
    <source>
        <tissue evidence="9">Gonads</tissue>
    </source>
</reference>
<feature type="domain" description="CTLH" evidence="7">
    <location>
        <begin position="310"/>
        <end position="365"/>
    </location>
</feature>
<dbReference type="PROSITE" id="PS50219">
    <property type="entry name" value="CNH"/>
    <property type="match status" value="1"/>
</dbReference>
<dbReference type="OrthoDB" id="10258882at2759"/>
<dbReference type="Pfam" id="PF10366">
    <property type="entry name" value="Vps39_1"/>
    <property type="match status" value="1"/>
</dbReference>
<proteinExistence type="predicted"/>
<name>A0A1S3H2F8_LINAN</name>
<dbReference type="InterPro" id="IPR019452">
    <property type="entry name" value="VPS39/TGF_beta_rcpt-assoc_1"/>
</dbReference>
<evidence type="ECO:0000313" key="8">
    <source>
        <dbReference type="Proteomes" id="UP000085678"/>
    </source>
</evidence>